<evidence type="ECO:0000313" key="2">
    <source>
        <dbReference type="EMBL" id="KAK4528583.1"/>
    </source>
</evidence>
<gene>
    <name evidence="2" type="ORF">GAYE_SCF61G6528</name>
</gene>
<protein>
    <recommendedName>
        <fullName evidence="4">Protein tweety homolog</fullName>
    </recommendedName>
</protein>
<dbReference type="Proteomes" id="UP001300502">
    <property type="component" value="Unassembled WGS sequence"/>
</dbReference>
<comment type="caution">
    <text evidence="2">The sequence shown here is derived from an EMBL/GenBank/DDBJ whole genome shotgun (WGS) entry which is preliminary data.</text>
</comment>
<feature type="transmembrane region" description="Helical" evidence="1">
    <location>
        <begin position="238"/>
        <end position="263"/>
    </location>
</feature>
<feature type="transmembrane region" description="Helical" evidence="1">
    <location>
        <begin position="91"/>
        <end position="114"/>
    </location>
</feature>
<sequence length="428" mass="47132">MANTTALPTSVWVSLFHNYPRLGGNNTLEFTEQYAIHQFYTCLPWLLSGVVICVIYFCAVIIHTCFKKRTESVGYVPIPPAGILRSTKLSLLFRVEISTLLYIVLCTSISLAYISTVSMDYAADHVFQVVHSAALNITDTTNLATLSLHYFEQQVTSGLASSFGSSIESTLHSVNSQVDSFIASLNGTISTLHTVAHVGHDVVYYSFVGVLIVLALQILAFFYFYGTASRFFVGKWHIGHYISCIVALFLAWWCVALLLGLGITVGDACVSLKQLDEYNSKHTLSPALVQENAFIQNGIVCPSLPSDILGTIDTLASNLPTIESLLKLNNTQFLNALVPFLLNEIGTVTSCTILIQPIQTVYEQACGRFTGSLVQVIAIDMFAFACLSLCWLIIIPWLLFGHLKWTAFPHVRRLEKFILASESASKDG</sequence>
<keyword evidence="3" id="KW-1185">Reference proteome</keyword>
<evidence type="ECO:0000313" key="3">
    <source>
        <dbReference type="Proteomes" id="UP001300502"/>
    </source>
</evidence>
<keyword evidence="1" id="KW-1133">Transmembrane helix</keyword>
<evidence type="ECO:0000256" key="1">
    <source>
        <dbReference type="SAM" id="Phobius"/>
    </source>
</evidence>
<feature type="transmembrane region" description="Helical" evidence="1">
    <location>
        <begin position="202"/>
        <end position="226"/>
    </location>
</feature>
<proteinExistence type="predicted"/>
<reference evidence="2 3" key="1">
    <citation type="submission" date="2022-07" db="EMBL/GenBank/DDBJ databases">
        <title>Genome-wide signatures of adaptation to extreme environments.</title>
        <authorList>
            <person name="Cho C.H."/>
            <person name="Yoon H.S."/>
        </authorList>
    </citation>
    <scope>NUCLEOTIDE SEQUENCE [LARGE SCALE GENOMIC DNA]</scope>
    <source>
        <strain evidence="2 3">108.79 E11</strain>
    </source>
</reference>
<evidence type="ECO:0008006" key="4">
    <source>
        <dbReference type="Google" id="ProtNLM"/>
    </source>
</evidence>
<accession>A0AAV9IMR1</accession>
<keyword evidence="1" id="KW-0472">Membrane</keyword>
<feature type="transmembrane region" description="Helical" evidence="1">
    <location>
        <begin position="376"/>
        <end position="399"/>
    </location>
</feature>
<name>A0AAV9IMR1_9RHOD</name>
<organism evidence="2 3">
    <name type="scientific">Galdieria yellowstonensis</name>
    <dbReference type="NCBI Taxonomy" id="3028027"/>
    <lineage>
        <taxon>Eukaryota</taxon>
        <taxon>Rhodophyta</taxon>
        <taxon>Bangiophyceae</taxon>
        <taxon>Galdieriales</taxon>
        <taxon>Galdieriaceae</taxon>
        <taxon>Galdieria</taxon>
    </lineage>
</organism>
<feature type="transmembrane region" description="Helical" evidence="1">
    <location>
        <begin position="45"/>
        <end position="66"/>
    </location>
</feature>
<dbReference type="AlphaFoldDB" id="A0AAV9IMR1"/>
<dbReference type="EMBL" id="JANCYU010000066">
    <property type="protein sequence ID" value="KAK4528583.1"/>
    <property type="molecule type" value="Genomic_DNA"/>
</dbReference>
<keyword evidence="1" id="KW-0812">Transmembrane</keyword>